<accession>A0A448NZI8</accession>
<dbReference type="PANTHER" id="PTHR43190">
    <property type="entry name" value="N-ACETYL-D-GLUCOSAMINE KINASE"/>
    <property type="match status" value="1"/>
</dbReference>
<gene>
    <name evidence="2" type="ORF">NCTC13652_01561</name>
</gene>
<dbReference type="InterPro" id="IPR043129">
    <property type="entry name" value="ATPase_NBD"/>
</dbReference>
<protein>
    <submittedName>
        <fullName evidence="2">BadF/BadG/BcrA/BcrD ATPase family</fullName>
    </submittedName>
</protein>
<dbReference type="EMBL" id="LR134473">
    <property type="protein sequence ID" value="VEI03361.1"/>
    <property type="molecule type" value="Genomic_DNA"/>
</dbReference>
<dbReference type="Gene3D" id="3.30.420.40">
    <property type="match status" value="2"/>
</dbReference>
<proteinExistence type="predicted"/>
<dbReference type="OrthoDB" id="8701357at2"/>
<feature type="domain" description="ATPase BadF/BadG/BcrA/BcrD type" evidence="1">
    <location>
        <begin position="65"/>
        <end position="309"/>
    </location>
</feature>
<dbReference type="InterPro" id="IPR052519">
    <property type="entry name" value="Euk-type_GlcNAc_Kinase"/>
</dbReference>
<dbReference type="SUPFAM" id="SSF53067">
    <property type="entry name" value="Actin-like ATPase domain"/>
    <property type="match status" value="1"/>
</dbReference>
<name>A0A448NZI8_9ACTN</name>
<dbReference type="PANTHER" id="PTHR43190:SF3">
    <property type="entry name" value="N-ACETYL-D-GLUCOSAMINE KINASE"/>
    <property type="match status" value="1"/>
</dbReference>
<sequence>MSELLAIDCGQSGSRARLMSAGRTVSETEYGPVFTQSALEPQLAELIGRAAGDLPEGTENLTVAVGSSGWSDDAEPAEVGRLVDSDRVSEVILAHDSVTSYLGALAQNAEGGASDVSLGAVVASGTGVVTLGVGEHRVARVDGWGYLFGDAGSGFWIGRAAIDAVLRAYDGRGPRTALTERVTSEFPDLSTLYLQVQADPGKVSRVARYARITAELAAEDPVAAGICRDAGHTLADSVLAALRVVGLTEQSATRTPAPAVTRAVGTPSVARVGKVFGSEVVRQAFDEHLTRTVPGVRIVEHPGTALDGAGRLAGLPVTSALYPAVRRVGIRPITG</sequence>
<dbReference type="Pfam" id="PF01869">
    <property type="entry name" value="BcrAD_BadFG"/>
    <property type="match status" value="1"/>
</dbReference>
<dbReference type="Proteomes" id="UP000277858">
    <property type="component" value="Chromosome"/>
</dbReference>
<organism evidence="2 3">
    <name type="scientific">Acidipropionibacterium jensenii</name>
    <dbReference type="NCBI Taxonomy" id="1749"/>
    <lineage>
        <taxon>Bacteria</taxon>
        <taxon>Bacillati</taxon>
        <taxon>Actinomycetota</taxon>
        <taxon>Actinomycetes</taxon>
        <taxon>Propionibacteriales</taxon>
        <taxon>Propionibacteriaceae</taxon>
        <taxon>Acidipropionibacterium</taxon>
    </lineage>
</organism>
<evidence type="ECO:0000313" key="3">
    <source>
        <dbReference type="Proteomes" id="UP000277858"/>
    </source>
</evidence>
<dbReference type="RefSeq" id="WP_028703549.1">
    <property type="nucleotide sequence ID" value="NZ_JAKDOF010000059.1"/>
</dbReference>
<keyword evidence="3" id="KW-1185">Reference proteome</keyword>
<evidence type="ECO:0000259" key="1">
    <source>
        <dbReference type="Pfam" id="PF01869"/>
    </source>
</evidence>
<dbReference type="STRING" id="1122997.GCA_000425285_02165"/>
<dbReference type="InterPro" id="IPR002731">
    <property type="entry name" value="ATPase_BadF"/>
</dbReference>
<dbReference type="AlphaFoldDB" id="A0A448NZI8"/>
<evidence type="ECO:0000313" key="2">
    <source>
        <dbReference type="EMBL" id="VEI03361.1"/>
    </source>
</evidence>
<reference evidence="2 3" key="1">
    <citation type="submission" date="2018-12" db="EMBL/GenBank/DDBJ databases">
        <authorList>
            <consortium name="Pathogen Informatics"/>
        </authorList>
    </citation>
    <scope>NUCLEOTIDE SEQUENCE [LARGE SCALE GENOMIC DNA]</scope>
    <source>
        <strain evidence="2 3">NCTC13652</strain>
    </source>
</reference>